<dbReference type="EMBL" id="LAYY01000011">
    <property type="protein sequence ID" value="KKK37916.1"/>
    <property type="molecule type" value="Genomic_DNA"/>
</dbReference>
<feature type="transmembrane region" description="Helical" evidence="1">
    <location>
        <begin position="108"/>
        <end position="128"/>
    </location>
</feature>
<feature type="transmembrane region" description="Helical" evidence="1">
    <location>
        <begin position="222"/>
        <end position="242"/>
    </location>
</feature>
<dbReference type="InterPro" id="IPR039447">
    <property type="entry name" value="UreH-like_TM_dom"/>
</dbReference>
<dbReference type="PATRIC" id="fig|1408103.3.peg.2731"/>
<keyword evidence="1" id="KW-0472">Membrane</keyword>
<dbReference type="AlphaFoldDB" id="A0A0M2SW37"/>
<dbReference type="Pfam" id="PF13386">
    <property type="entry name" value="DsbD_2"/>
    <property type="match status" value="1"/>
</dbReference>
<comment type="caution">
    <text evidence="3">The sequence shown here is derived from an EMBL/GenBank/DDBJ whole genome shotgun (WGS) entry which is preliminary data.</text>
</comment>
<evidence type="ECO:0000313" key="4">
    <source>
        <dbReference type="Proteomes" id="UP000034166"/>
    </source>
</evidence>
<feature type="transmembrane region" description="Helical" evidence="1">
    <location>
        <begin position="66"/>
        <end position="88"/>
    </location>
</feature>
<protein>
    <submittedName>
        <fullName evidence="3">Cytochrome C biosynthesis protein</fullName>
    </submittedName>
</protein>
<gene>
    <name evidence="3" type="ORF">WQ57_12145</name>
</gene>
<feature type="transmembrane region" description="Helical" evidence="1">
    <location>
        <begin position="148"/>
        <end position="175"/>
    </location>
</feature>
<feature type="transmembrane region" description="Helical" evidence="1">
    <location>
        <begin position="26"/>
        <end position="45"/>
    </location>
</feature>
<evidence type="ECO:0000313" key="3">
    <source>
        <dbReference type="EMBL" id="KKK37916.1"/>
    </source>
</evidence>
<feature type="domain" description="Urease accessory protein UreH-like transmembrane" evidence="2">
    <location>
        <begin position="30"/>
        <end position="235"/>
    </location>
</feature>
<proteinExistence type="predicted"/>
<reference evidence="3 4" key="1">
    <citation type="submission" date="2015-04" db="EMBL/GenBank/DDBJ databases">
        <title>Taxonomic description and genome sequence of Bacillus campisalis sp. nov., a novel member of the genus Bacillus isolated from solar saltern.</title>
        <authorList>
            <person name="Mathan Kumar R."/>
            <person name="Kaur G."/>
            <person name="Kumar A."/>
            <person name="Singh N.K."/>
            <person name="Kaur N."/>
            <person name="Kumar N."/>
            <person name="Mayilraj S."/>
        </authorList>
    </citation>
    <scope>NUCLEOTIDE SEQUENCE [LARGE SCALE GENOMIC DNA]</scope>
    <source>
        <strain evidence="3 4">SA2-6</strain>
    </source>
</reference>
<dbReference type="PANTHER" id="PTHR31272:SF4">
    <property type="entry name" value="CYTOCHROME C-TYPE BIOGENESIS PROTEIN HI_1454-RELATED"/>
    <property type="match status" value="1"/>
</dbReference>
<dbReference type="PANTHER" id="PTHR31272">
    <property type="entry name" value="CYTOCHROME C-TYPE BIOGENESIS PROTEIN HI_1454-RELATED"/>
    <property type="match status" value="1"/>
</dbReference>
<dbReference type="Proteomes" id="UP000034166">
    <property type="component" value="Unassembled WGS sequence"/>
</dbReference>
<evidence type="ECO:0000256" key="1">
    <source>
        <dbReference type="SAM" id="Phobius"/>
    </source>
</evidence>
<feature type="transmembrane region" description="Helical" evidence="1">
    <location>
        <begin position="187"/>
        <end position="210"/>
    </location>
</feature>
<dbReference type="InterPro" id="IPR051790">
    <property type="entry name" value="Cytochrome_c-biogenesis_DsbD"/>
</dbReference>
<sequence length="243" mass="26612">MYQVLSEISQFLSSPFFNIVNGTKQYPLLAALILGLIGALAPCQLTGNMGAITLYGSRSITAKHQWVEISCFIIGKVVVFTGLGLAVWGLGQGFQSILPEYFSLFRKLMGPLFIIIGFTLLGVFKLRWLQTWTERIPQWTGGGKMGSFLMGVSFSLAFCPTMFSLFFFSLIPLVLSSSYGAVLPSVFAVGTSVPVLVFAGIITYFGLDGAMMKKSRKLGNRILKAAAVVFIMLGIMDTFTYWV</sequence>
<dbReference type="RefSeq" id="WP_046524038.1">
    <property type="nucleotide sequence ID" value="NZ_LAYY01000011.1"/>
</dbReference>
<evidence type="ECO:0000259" key="2">
    <source>
        <dbReference type="Pfam" id="PF13386"/>
    </source>
</evidence>
<accession>A0A0M2SW37</accession>
<name>A0A0M2SW37_9BACI</name>
<dbReference type="OrthoDB" id="43562at2"/>
<keyword evidence="1" id="KW-0812">Transmembrane</keyword>
<keyword evidence="4" id="KW-1185">Reference proteome</keyword>
<keyword evidence="1" id="KW-1133">Transmembrane helix</keyword>
<organism evidence="3 4">
    <name type="scientific">Mesobacillus campisalis</name>
    <dbReference type="NCBI Taxonomy" id="1408103"/>
    <lineage>
        <taxon>Bacteria</taxon>
        <taxon>Bacillati</taxon>
        <taxon>Bacillota</taxon>
        <taxon>Bacilli</taxon>
        <taxon>Bacillales</taxon>
        <taxon>Bacillaceae</taxon>
        <taxon>Mesobacillus</taxon>
    </lineage>
</organism>